<dbReference type="InterPro" id="IPR012961">
    <property type="entry name" value="Ski2/MTR4_C"/>
</dbReference>
<dbReference type="Gene3D" id="1.10.3380.30">
    <property type="match status" value="1"/>
</dbReference>
<sequence>MCSHREAHSRWAERWWQLHRETQAILDQIEGRTNLVASTFDKICELLIELEYLDSSDQDLIVTDSGKMLARIYGERDLLVAEALRLKIWDNLDAPSLAAMAAALVYEPRRDDENFEPRAVKGNFQESFTKTQQLWDELEGLSKKYKLPRSSRLEMDLSYPIHRWATGAKLDLVLESADLLPGDFIRWCKQIIDLLEQLAKASEEPISAKARDAVDLVKRGIVAYSYYA</sequence>
<dbReference type="SMART" id="SM01142">
    <property type="entry name" value="DSHCT"/>
    <property type="match status" value="1"/>
</dbReference>
<organism evidence="2">
    <name type="scientific">freshwater metagenome</name>
    <dbReference type="NCBI Taxonomy" id="449393"/>
    <lineage>
        <taxon>unclassified sequences</taxon>
        <taxon>metagenomes</taxon>
        <taxon>ecological metagenomes</taxon>
    </lineage>
</organism>
<name>A0A6J6JH73_9ZZZZ</name>
<gene>
    <name evidence="2" type="ORF">UFOPK2106_00581</name>
</gene>
<proteinExistence type="predicted"/>
<dbReference type="EMBL" id="CAEZVS010000071">
    <property type="protein sequence ID" value="CAB4636557.1"/>
    <property type="molecule type" value="Genomic_DNA"/>
</dbReference>
<feature type="domain" description="ATP-dependent RNA helicase Ski2/MTR4 C-terminal" evidence="1">
    <location>
        <begin position="57"/>
        <end position="227"/>
    </location>
</feature>
<evidence type="ECO:0000313" key="2">
    <source>
        <dbReference type="EMBL" id="CAB4636557.1"/>
    </source>
</evidence>
<protein>
    <submittedName>
        <fullName evidence="2">Unannotated protein</fullName>
    </submittedName>
</protein>
<accession>A0A6J6JH73</accession>
<evidence type="ECO:0000259" key="1">
    <source>
        <dbReference type="SMART" id="SM01142"/>
    </source>
</evidence>
<reference evidence="2" key="1">
    <citation type="submission" date="2020-05" db="EMBL/GenBank/DDBJ databases">
        <authorList>
            <person name="Chiriac C."/>
            <person name="Salcher M."/>
            <person name="Ghai R."/>
            <person name="Kavagutti S V."/>
        </authorList>
    </citation>
    <scope>NUCLEOTIDE SEQUENCE</scope>
</reference>
<dbReference type="Pfam" id="PF08148">
    <property type="entry name" value="DSHCT"/>
    <property type="match status" value="1"/>
</dbReference>
<dbReference type="AlphaFoldDB" id="A0A6J6JH73"/>